<dbReference type="PROSITE" id="PS00174">
    <property type="entry name" value="P_GLUCOSE_ISOMERASE_2"/>
    <property type="match status" value="1"/>
</dbReference>
<reference evidence="9 10" key="1">
    <citation type="journal article" date="2019" name="ISME J.">
        <title>Candidatus Macondimonas diazotrophica, a novel gammaproteobacterial genus dominating crude-oil-contaminated coastal sediments.</title>
        <authorList>
            <person name="Karthikeyan S."/>
            <person name="Konstantinidis K."/>
        </authorList>
    </citation>
    <scope>NUCLEOTIDE SEQUENCE [LARGE SCALE GENOMIC DNA]</scope>
    <source>
        <strain evidence="9 10">KTK01</strain>
    </source>
</reference>
<dbReference type="EMBL" id="SRIO01000004">
    <property type="protein sequence ID" value="TFZ83211.1"/>
    <property type="molecule type" value="Genomic_DNA"/>
</dbReference>
<dbReference type="PRINTS" id="PR00662">
    <property type="entry name" value="G6PISOMERASE"/>
</dbReference>
<comment type="caution">
    <text evidence="9">The sequence shown here is derived from an EMBL/GenBank/DDBJ whole genome shotgun (WGS) entry which is preliminary data.</text>
</comment>
<accession>A0A4Z0FCC8</accession>
<dbReference type="InterPro" id="IPR046348">
    <property type="entry name" value="SIS_dom_sf"/>
</dbReference>
<evidence type="ECO:0000313" key="10">
    <source>
        <dbReference type="Proteomes" id="UP000297890"/>
    </source>
</evidence>
<dbReference type="Gene3D" id="3.40.50.10490">
    <property type="entry name" value="Glucose-6-phosphate isomerase like protein, domain 1"/>
    <property type="match status" value="2"/>
</dbReference>
<dbReference type="Gene3D" id="1.10.1390.10">
    <property type="match status" value="1"/>
</dbReference>
<dbReference type="GO" id="GO:0048029">
    <property type="term" value="F:monosaccharide binding"/>
    <property type="evidence" value="ECO:0007669"/>
    <property type="project" value="TreeGrafter"/>
</dbReference>
<dbReference type="PANTHER" id="PTHR11469">
    <property type="entry name" value="GLUCOSE-6-PHOSPHATE ISOMERASE"/>
    <property type="match status" value="1"/>
</dbReference>
<evidence type="ECO:0000256" key="1">
    <source>
        <dbReference type="ARBA" id="ARBA00004926"/>
    </source>
</evidence>
<dbReference type="RefSeq" id="WP_135281090.1">
    <property type="nucleotide sequence ID" value="NZ_SRIO01000004.1"/>
</dbReference>
<dbReference type="GO" id="GO:0097367">
    <property type="term" value="F:carbohydrate derivative binding"/>
    <property type="evidence" value="ECO:0007669"/>
    <property type="project" value="InterPro"/>
</dbReference>
<evidence type="ECO:0000313" key="9">
    <source>
        <dbReference type="EMBL" id="TFZ83211.1"/>
    </source>
</evidence>
<dbReference type="InterPro" id="IPR035482">
    <property type="entry name" value="SIS_PGI_2"/>
</dbReference>
<comment type="similarity">
    <text evidence="2 7 8">Belongs to the GPI family.</text>
</comment>
<dbReference type="SUPFAM" id="SSF53697">
    <property type="entry name" value="SIS domain"/>
    <property type="match status" value="1"/>
</dbReference>
<protein>
    <recommendedName>
        <fullName evidence="7">Glucose-6-phosphate isomerase</fullName>
        <shortName evidence="7">GPI</shortName>
        <ecNumber evidence="7">5.3.1.9</ecNumber>
    </recommendedName>
    <alternativeName>
        <fullName evidence="7">Phosphoglucose isomerase</fullName>
        <shortName evidence="7">PGI</shortName>
    </alternativeName>
    <alternativeName>
        <fullName evidence="7">Phosphohexose isomerase</fullName>
        <shortName evidence="7">PHI</shortName>
    </alternativeName>
</protein>
<dbReference type="GO" id="GO:0006094">
    <property type="term" value="P:gluconeogenesis"/>
    <property type="evidence" value="ECO:0007669"/>
    <property type="project" value="UniProtKB-UniRule"/>
</dbReference>
<dbReference type="AlphaFoldDB" id="A0A4Z0FCC8"/>
<dbReference type="OrthoDB" id="140919at2"/>
<evidence type="ECO:0000256" key="2">
    <source>
        <dbReference type="ARBA" id="ARBA00006604"/>
    </source>
</evidence>
<dbReference type="InterPro" id="IPR023096">
    <property type="entry name" value="G6P_Isomerase_C"/>
</dbReference>
<comment type="subcellular location">
    <subcellularLocation>
        <location evidence="7">Cytoplasm</location>
    </subcellularLocation>
</comment>
<evidence type="ECO:0000256" key="4">
    <source>
        <dbReference type="ARBA" id="ARBA00023152"/>
    </source>
</evidence>
<dbReference type="CDD" id="cd05015">
    <property type="entry name" value="SIS_PGI_1"/>
    <property type="match status" value="1"/>
</dbReference>
<keyword evidence="7" id="KW-0963">Cytoplasm</keyword>
<dbReference type="InterPro" id="IPR001672">
    <property type="entry name" value="G6P_Isomerase"/>
</dbReference>
<dbReference type="GO" id="GO:0051156">
    <property type="term" value="P:glucose 6-phosphate metabolic process"/>
    <property type="evidence" value="ECO:0007669"/>
    <property type="project" value="TreeGrafter"/>
</dbReference>
<dbReference type="UniPathway" id="UPA00109">
    <property type="reaction ID" value="UER00181"/>
</dbReference>
<comment type="catalytic activity">
    <reaction evidence="6 7 8">
        <text>alpha-D-glucose 6-phosphate = beta-D-fructose 6-phosphate</text>
        <dbReference type="Rhea" id="RHEA:11816"/>
        <dbReference type="ChEBI" id="CHEBI:57634"/>
        <dbReference type="ChEBI" id="CHEBI:58225"/>
        <dbReference type="EC" id="5.3.1.9"/>
    </reaction>
</comment>
<dbReference type="InterPro" id="IPR035476">
    <property type="entry name" value="SIS_PGI_1"/>
</dbReference>
<dbReference type="PROSITE" id="PS51463">
    <property type="entry name" value="P_GLUCOSE_ISOMERASE_3"/>
    <property type="match status" value="1"/>
</dbReference>
<comment type="pathway">
    <text evidence="7">Carbohydrate biosynthesis; gluconeogenesis.</text>
</comment>
<dbReference type="HAMAP" id="MF_00473">
    <property type="entry name" value="G6P_isomerase"/>
    <property type="match status" value="1"/>
</dbReference>
<dbReference type="NCBIfam" id="NF001211">
    <property type="entry name" value="PRK00179.1"/>
    <property type="match status" value="1"/>
</dbReference>
<dbReference type="EC" id="5.3.1.9" evidence="7"/>
<sequence length="548" mass="60181">MTPVDQLPAWKALETHRDQMKNRHLRALCTDDPGRADRWRTRVGHLEVDYTKHRATEDTFHHLFALAEQTDVPAQIARLFAGARINTTEQRAVLHMALRGDAHSVFRVDGEDVMPQIMATRARMRQACETLRAGAWLGAAGEPVTDVVNIGIGGSDLGPFMACEALQPYLTDTPRVHFVSNIDGAQISRVLAPLDPRRTLFIVNSKSFGTLETKANADTAKHWLQQSGLPLDAVMSRHFLAVSANQAALSAFGIPEEHRFPIWDWVGGRYSLWSATGLAIAIAIGMDGFESMLAGARLMDEHFRHAPMIDNLPLRLGLLGVWYADFLGAASQAVLPYDDRLRSLPSYLQQADMESNGKRVTRDGQAVTWATGPIVWGAPGTNGQHAFFQLMHQGTHLIPADFIGCIRPHHPHTRHHRALIANMLAQSEALMHGRTEAETRAALAARGLDESRIDALTPHNVFPGNQPSTTILLDALTPEALGSLIALYEHRIFTQGAIWGINSFDQWGVELGKIMAQTVIGELESGQIGASHDPWSAALLTTCLAPTD</sequence>
<name>A0A4Z0FCC8_9GAMM</name>
<keyword evidence="10" id="KW-1185">Reference proteome</keyword>
<dbReference type="UniPathway" id="UPA00138"/>
<dbReference type="Proteomes" id="UP000297890">
    <property type="component" value="Unassembled WGS sequence"/>
</dbReference>
<proteinExistence type="inferred from homology"/>
<evidence type="ECO:0000256" key="5">
    <source>
        <dbReference type="ARBA" id="ARBA00023235"/>
    </source>
</evidence>
<feature type="active site" evidence="7">
    <location>
        <position position="513"/>
    </location>
</feature>
<feature type="active site" evidence="7">
    <location>
        <position position="385"/>
    </location>
</feature>
<dbReference type="GO" id="GO:0004347">
    <property type="term" value="F:glucose-6-phosphate isomerase activity"/>
    <property type="evidence" value="ECO:0007669"/>
    <property type="project" value="UniProtKB-UniRule"/>
</dbReference>
<evidence type="ECO:0000256" key="3">
    <source>
        <dbReference type="ARBA" id="ARBA00022432"/>
    </source>
</evidence>
<keyword evidence="5 7" id="KW-0413">Isomerase</keyword>
<keyword evidence="4 7" id="KW-0324">Glycolysis</keyword>
<feature type="active site" description="Proton donor" evidence="7">
    <location>
        <position position="354"/>
    </location>
</feature>
<evidence type="ECO:0000256" key="6">
    <source>
        <dbReference type="ARBA" id="ARBA00029321"/>
    </source>
</evidence>
<comment type="function">
    <text evidence="7">Catalyzes the reversible isomerization of glucose-6-phosphate to fructose-6-phosphate.</text>
</comment>
<comment type="pathway">
    <text evidence="1 7 8">Carbohydrate degradation; glycolysis; D-glyceraldehyde 3-phosphate and glycerone phosphate from D-glucose: step 2/4.</text>
</comment>
<dbReference type="InterPro" id="IPR018189">
    <property type="entry name" value="Phosphoglucose_isomerase_CS"/>
</dbReference>
<organism evidence="9 10">
    <name type="scientific">Candidatus Macondimonas diazotrophica</name>
    <dbReference type="NCBI Taxonomy" id="2305248"/>
    <lineage>
        <taxon>Bacteria</taxon>
        <taxon>Pseudomonadati</taxon>
        <taxon>Pseudomonadota</taxon>
        <taxon>Gammaproteobacteria</taxon>
        <taxon>Chromatiales</taxon>
        <taxon>Ectothiorhodospiraceae</taxon>
        <taxon>Candidatus Macondimonas</taxon>
    </lineage>
</organism>
<dbReference type="Pfam" id="PF00342">
    <property type="entry name" value="PGI"/>
    <property type="match status" value="1"/>
</dbReference>
<keyword evidence="3 7" id="KW-0312">Gluconeogenesis</keyword>
<dbReference type="GO" id="GO:0006096">
    <property type="term" value="P:glycolytic process"/>
    <property type="evidence" value="ECO:0007669"/>
    <property type="project" value="UniProtKB-UniRule"/>
</dbReference>
<evidence type="ECO:0000256" key="7">
    <source>
        <dbReference type="HAMAP-Rule" id="MF_00473"/>
    </source>
</evidence>
<dbReference type="CDD" id="cd05016">
    <property type="entry name" value="SIS_PGI_2"/>
    <property type="match status" value="1"/>
</dbReference>
<gene>
    <name evidence="7" type="primary">pgi</name>
    <name evidence="9" type="ORF">E4680_03905</name>
</gene>
<evidence type="ECO:0000256" key="8">
    <source>
        <dbReference type="RuleBase" id="RU000612"/>
    </source>
</evidence>
<dbReference type="PANTHER" id="PTHR11469:SF1">
    <property type="entry name" value="GLUCOSE-6-PHOSPHATE ISOMERASE"/>
    <property type="match status" value="1"/>
</dbReference>
<dbReference type="GO" id="GO:0005829">
    <property type="term" value="C:cytosol"/>
    <property type="evidence" value="ECO:0007669"/>
    <property type="project" value="TreeGrafter"/>
</dbReference>